<gene>
    <name evidence="4" type="ORF">DS2_16669</name>
</gene>
<dbReference type="InterPro" id="IPR029063">
    <property type="entry name" value="SAM-dependent_MTases_sf"/>
</dbReference>
<dbReference type="PANTHER" id="PTHR13090:SF1">
    <property type="entry name" value="ARGININE-HYDROXYLASE NDUFAF5, MITOCHONDRIAL"/>
    <property type="match status" value="1"/>
</dbReference>
<reference evidence="4 5" key="1">
    <citation type="journal article" date="2014" name="Genome Announc.">
        <title>Draft Genome Sequence of the Agar-Degrading Bacterium Catenovulum sp. Strain DS-2, Isolated from Intestines of Haliotis diversicolor.</title>
        <authorList>
            <person name="Shan D."/>
            <person name="Li X."/>
            <person name="Gu Z."/>
            <person name="Wei G."/>
            <person name="Gao Z."/>
            <person name="Shao Z."/>
        </authorList>
    </citation>
    <scope>NUCLEOTIDE SEQUENCE [LARGE SCALE GENOMIC DNA]</scope>
    <source>
        <strain evidence="4 5">DS-2</strain>
    </source>
</reference>
<dbReference type="Pfam" id="PF08241">
    <property type="entry name" value="Methyltransf_11"/>
    <property type="match status" value="1"/>
</dbReference>
<dbReference type="SUPFAM" id="SSF53335">
    <property type="entry name" value="S-adenosyl-L-methionine-dependent methyltransferases"/>
    <property type="match status" value="1"/>
</dbReference>
<organism evidence="4 5">
    <name type="scientific">Catenovulum agarivorans DS-2</name>
    <dbReference type="NCBI Taxonomy" id="1328313"/>
    <lineage>
        <taxon>Bacteria</taxon>
        <taxon>Pseudomonadati</taxon>
        <taxon>Pseudomonadota</taxon>
        <taxon>Gammaproteobacteria</taxon>
        <taxon>Alteromonadales</taxon>
        <taxon>Alteromonadaceae</taxon>
        <taxon>Catenovulum</taxon>
    </lineage>
</organism>
<dbReference type="eggNOG" id="COG2226">
    <property type="taxonomic scope" value="Bacteria"/>
</dbReference>
<dbReference type="GO" id="GO:0008757">
    <property type="term" value="F:S-adenosylmethionine-dependent methyltransferase activity"/>
    <property type="evidence" value="ECO:0007669"/>
    <property type="project" value="InterPro"/>
</dbReference>
<keyword evidence="1" id="KW-0489">Methyltransferase</keyword>
<dbReference type="PANTHER" id="PTHR13090">
    <property type="entry name" value="ARGININE-HYDROXYLASE NDUFAF5, MITOCHONDRIAL"/>
    <property type="match status" value="1"/>
</dbReference>
<keyword evidence="2" id="KW-0808">Transferase</keyword>
<dbReference type="RefSeq" id="WP_051479961.1">
    <property type="nucleotide sequence ID" value="NZ_ARZY01000042.1"/>
</dbReference>
<evidence type="ECO:0000259" key="3">
    <source>
        <dbReference type="Pfam" id="PF08241"/>
    </source>
</evidence>
<dbReference type="InterPro" id="IPR013216">
    <property type="entry name" value="Methyltransf_11"/>
</dbReference>
<name>W7QKK0_9ALTE</name>
<evidence type="ECO:0000313" key="4">
    <source>
        <dbReference type="EMBL" id="EWH08598.1"/>
    </source>
</evidence>
<evidence type="ECO:0000256" key="2">
    <source>
        <dbReference type="ARBA" id="ARBA00022679"/>
    </source>
</evidence>
<accession>W7QKK0</accession>
<keyword evidence="5" id="KW-1185">Reference proteome</keyword>
<evidence type="ECO:0000313" key="5">
    <source>
        <dbReference type="Proteomes" id="UP000019276"/>
    </source>
</evidence>
<dbReference type="STRING" id="1328313.DS2_16669"/>
<sequence>MSLSKKQLISEHFSKAAASYDGAAQLQIAVIEQASKYLMLSTETNLLDVGCGTANLIRFARGNTYLGCDISTGMLKTAQHKVESSVEYQKRFSQFDFSQADAHQLPFDDNSFDIVFSSLAWQWCDLTQVLQQAYRVCKPGGQIVFTTLLADTLSELKQAFAALDSNNHVNNFLTIEQAQQQIEQANVRCSVFEVVNHQTQYSSVRALLKELKAIGANTVVNRDKSNALTRAKLQQLENVYPKLTTVDKNKDSGNITASWQTLYCCIYKANQ</sequence>
<comment type="caution">
    <text evidence="4">The sequence shown here is derived from an EMBL/GenBank/DDBJ whole genome shotgun (WGS) entry which is preliminary data.</text>
</comment>
<dbReference type="Proteomes" id="UP000019276">
    <property type="component" value="Unassembled WGS sequence"/>
</dbReference>
<dbReference type="InterPro" id="IPR050602">
    <property type="entry name" value="Malonyl-ACP_OMT"/>
</dbReference>
<proteinExistence type="predicted"/>
<dbReference type="GO" id="GO:0032259">
    <property type="term" value="P:methylation"/>
    <property type="evidence" value="ECO:0007669"/>
    <property type="project" value="UniProtKB-KW"/>
</dbReference>
<dbReference type="OrthoDB" id="9760689at2"/>
<dbReference type="Gene3D" id="3.40.50.150">
    <property type="entry name" value="Vaccinia Virus protein VP39"/>
    <property type="match status" value="1"/>
</dbReference>
<feature type="domain" description="Methyltransferase type 11" evidence="3">
    <location>
        <begin position="47"/>
        <end position="145"/>
    </location>
</feature>
<dbReference type="AlphaFoldDB" id="W7QKK0"/>
<evidence type="ECO:0000256" key="1">
    <source>
        <dbReference type="ARBA" id="ARBA00022603"/>
    </source>
</evidence>
<dbReference type="EMBL" id="ARZY01000042">
    <property type="protein sequence ID" value="EWH08598.1"/>
    <property type="molecule type" value="Genomic_DNA"/>
</dbReference>
<protein>
    <submittedName>
        <fullName evidence="4">Biotin synthesis protein BioC</fullName>
    </submittedName>
</protein>
<dbReference type="CDD" id="cd02440">
    <property type="entry name" value="AdoMet_MTases"/>
    <property type="match status" value="1"/>
</dbReference>